<evidence type="ECO:0000256" key="3">
    <source>
        <dbReference type="ARBA" id="ARBA00022605"/>
    </source>
</evidence>
<evidence type="ECO:0000313" key="15">
    <source>
        <dbReference type="Proteomes" id="UP000215005"/>
    </source>
</evidence>
<proteinExistence type="predicted"/>
<evidence type="ECO:0000256" key="5">
    <source>
        <dbReference type="ARBA" id="ARBA00022801"/>
    </source>
</evidence>
<dbReference type="GO" id="GO:0006164">
    <property type="term" value="P:purine nucleotide biosynthetic process"/>
    <property type="evidence" value="ECO:0007669"/>
    <property type="project" value="UniProtKB-KW"/>
</dbReference>
<keyword evidence="8" id="KW-0368">Histidine biosynthesis</keyword>
<keyword evidence="4" id="KW-0658">Purine biosynthesis</keyword>
<dbReference type="Gene3D" id="3.40.50.10860">
    <property type="entry name" value="Leucine Dehydrogenase, chain A, domain 1"/>
    <property type="match status" value="1"/>
</dbReference>
<keyword evidence="10" id="KW-0511">Multifunctional enzyme</keyword>
<dbReference type="InterPro" id="IPR020631">
    <property type="entry name" value="THF_DH/CycHdrlase_NAD-bd_dom"/>
</dbReference>
<dbReference type="GO" id="GO:0004477">
    <property type="term" value="F:methenyltetrahydrofolate cyclohydrolase activity"/>
    <property type="evidence" value="ECO:0007669"/>
    <property type="project" value="TreeGrafter"/>
</dbReference>
<reference evidence="14 15" key="1">
    <citation type="submission" date="2017-08" db="EMBL/GenBank/DDBJ databases">
        <title>The complete genome sequence of Nocardiopsis gilva YIM 90087.</title>
        <authorList>
            <person name="Yin M."/>
            <person name="Tang S."/>
        </authorList>
    </citation>
    <scope>NUCLEOTIDE SEQUENCE [LARGE SCALE GENOMIC DNA]</scope>
    <source>
        <strain evidence="14 15">YIM 90087</strain>
    </source>
</reference>
<evidence type="ECO:0000256" key="4">
    <source>
        <dbReference type="ARBA" id="ARBA00022755"/>
    </source>
</evidence>
<evidence type="ECO:0000256" key="10">
    <source>
        <dbReference type="ARBA" id="ARBA00023268"/>
    </source>
</evidence>
<dbReference type="InterPro" id="IPR020630">
    <property type="entry name" value="THF_DH/CycHdrlase_cat_dom"/>
</dbReference>
<dbReference type="Proteomes" id="UP000215005">
    <property type="component" value="Chromosome"/>
</dbReference>
<keyword evidence="5" id="KW-0378">Hydrolase</keyword>
<dbReference type="RefSeq" id="WP_083919961.1">
    <property type="nucleotide sequence ID" value="NZ_ANBG01000270.1"/>
</dbReference>
<accession>A0A223S341</accession>
<dbReference type="InterPro" id="IPR000672">
    <property type="entry name" value="THF_DH/CycHdrlase"/>
</dbReference>
<evidence type="ECO:0000256" key="9">
    <source>
        <dbReference type="ARBA" id="ARBA00023167"/>
    </source>
</evidence>
<dbReference type="GO" id="GO:0000105">
    <property type="term" value="P:L-histidine biosynthetic process"/>
    <property type="evidence" value="ECO:0007669"/>
    <property type="project" value="UniProtKB-KW"/>
</dbReference>
<organism evidence="14 15">
    <name type="scientific">Nocardiopsis gilva YIM 90087</name>
    <dbReference type="NCBI Taxonomy" id="1235441"/>
    <lineage>
        <taxon>Bacteria</taxon>
        <taxon>Bacillati</taxon>
        <taxon>Actinomycetota</taxon>
        <taxon>Actinomycetes</taxon>
        <taxon>Streptosporangiales</taxon>
        <taxon>Nocardiopsidaceae</taxon>
        <taxon>Nocardiopsis</taxon>
    </lineage>
</organism>
<dbReference type="GO" id="GO:0009086">
    <property type="term" value="P:methionine biosynthetic process"/>
    <property type="evidence" value="ECO:0007669"/>
    <property type="project" value="UniProtKB-KW"/>
</dbReference>
<keyword evidence="9" id="KW-0486">Methionine biosynthesis</keyword>
<dbReference type="GO" id="GO:0005829">
    <property type="term" value="C:cytosol"/>
    <property type="evidence" value="ECO:0007669"/>
    <property type="project" value="TreeGrafter"/>
</dbReference>
<sequence>MGYRKDIVRSGKIVEIIRFESDSGVPDVRRRLEAARVSAEQKSKNLSSIGFGVREEILDYDSPINDLLERVDVANSSPEVTGIIVQMPVRHPLGRAISEISPDKDIDALTGERSPYRSCATADGIVRVADPFLDDSSVTAVVGGRGFVGQGVVGLLRDRGIEPIVLDIGDDLGVVRQADVVISATGSPGTLGREHLHSGHRLVIDSGFVPQEDGAISGDVRKDAAFLPEVITPVPGGVGPVEMAVLMERAVQKEVDPSIPSWKVSMDVVRDRYQEHSPRDPGQQDLMHHTFVVPGQGYPNLPEYSRHPPEAASADLGASVGHPASEVTDRTVASESPYASGGEPGKSGATVATPGSAEGRESRERAARSHRLAERLRQFAQERREQPEQREASRADASEERLRSRNDTERLQARGPDGPTLA</sequence>
<keyword evidence="15" id="KW-1185">Reference proteome</keyword>
<dbReference type="Pfam" id="PF02882">
    <property type="entry name" value="THF_DHG_CYH_C"/>
    <property type="match status" value="1"/>
</dbReference>
<dbReference type="InterPro" id="IPR046346">
    <property type="entry name" value="Aminoacid_DH-like_N_sf"/>
</dbReference>
<evidence type="ECO:0000259" key="12">
    <source>
        <dbReference type="Pfam" id="PF00763"/>
    </source>
</evidence>
<feature type="domain" description="Tetrahydrofolate dehydrogenase/cyclohydrolase catalytic" evidence="12">
    <location>
        <begin position="34"/>
        <end position="107"/>
    </location>
</feature>
<keyword evidence="2" id="KW-0554">One-carbon metabolism</keyword>
<evidence type="ECO:0000256" key="2">
    <source>
        <dbReference type="ARBA" id="ARBA00022563"/>
    </source>
</evidence>
<keyword evidence="3" id="KW-0028">Amino-acid biosynthesis</keyword>
<dbReference type="EMBL" id="CP022753">
    <property type="protein sequence ID" value="ASU82544.1"/>
    <property type="molecule type" value="Genomic_DNA"/>
</dbReference>
<feature type="compositionally biased region" description="Basic and acidic residues" evidence="11">
    <location>
        <begin position="358"/>
        <end position="412"/>
    </location>
</feature>
<evidence type="ECO:0000256" key="1">
    <source>
        <dbReference type="ARBA" id="ARBA00004777"/>
    </source>
</evidence>
<dbReference type="PANTHER" id="PTHR48099:SF5">
    <property type="entry name" value="C-1-TETRAHYDROFOLATE SYNTHASE, CYTOPLASMIC"/>
    <property type="match status" value="1"/>
</dbReference>
<evidence type="ECO:0000259" key="13">
    <source>
        <dbReference type="Pfam" id="PF02882"/>
    </source>
</evidence>
<dbReference type="OrthoDB" id="9803580at2"/>
<dbReference type="SUPFAM" id="SSF53223">
    <property type="entry name" value="Aminoacid dehydrogenase-like, N-terminal domain"/>
    <property type="match status" value="1"/>
</dbReference>
<comment type="pathway">
    <text evidence="1">One-carbon metabolism; tetrahydrofolate interconversion.</text>
</comment>
<feature type="region of interest" description="Disordered" evidence="11">
    <location>
        <begin position="292"/>
        <end position="422"/>
    </location>
</feature>
<keyword evidence="7" id="KW-0560">Oxidoreductase</keyword>
<evidence type="ECO:0000256" key="11">
    <source>
        <dbReference type="SAM" id="MobiDB-lite"/>
    </source>
</evidence>
<dbReference type="AlphaFoldDB" id="A0A223S341"/>
<dbReference type="KEGG" id="ngv:CDO52_06885"/>
<dbReference type="InterPro" id="IPR036291">
    <property type="entry name" value="NAD(P)-bd_dom_sf"/>
</dbReference>
<dbReference type="SUPFAM" id="SSF51735">
    <property type="entry name" value="NAD(P)-binding Rossmann-fold domains"/>
    <property type="match status" value="1"/>
</dbReference>
<keyword evidence="6" id="KW-0521">NADP</keyword>
<dbReference type="Pfam" id="PF00763">
    <property type="entry name" value="THF_DHG_CYH"/>
    <property type="match status" value="1"/>
</dbReference>
<feature type="domain" description="Tetrahydrofolate dehydrogenase/cyclohydrolase NAD(P)-binding" evidence="13">
    <location>
        <begin position="139"/>
        <end position="252"/>
    </location>
</feature>
<evidence type="ECO:0000256" key="6">
    <source>
        <dbReference type="ARBA" id="ARBA00022857"/>
    </source>
</evidence>
<dbReference type="GO" id="GO:0035999">
    <property type="term" value="P:tetrahydrofolate interconversion"/>
    <property type="evidence" value="ECO:0007669"/>
    <property type="project" value="TreeGrafter"/>
</dbReference>
<dbReference type="GO" id="GO:0004488">
    <property type="term" value="F:methylenetetrahydrofolate dehydrogenase (NADP+) activity"/>
    <property type="evidence" value="ECO:0007669"/>
    <property type="project" value="InterPro"/>
</dbReference>
<evidence type="ECO:0000256" key="7">
    <source>
        <dbReference type="ARBA" id="ARBA00023002"/>
    </source>
</evidence>
<dbReference type="PRINTS" id="PR00085">
    <property type="entry name" value="THFDHDRGNASE"/>
</dbReference>
<dbReference type="Gene3D" id="3.40.50.720">
    <property type="entry name" value="NAD(P)-binding Rossmann-like Domain"/>
    <property type="match status" value="1"/>
</dbReference>
<dbReference type="PANTHER" id="PTHR48099">
    <property type="entry name" value="C-1-TETRAHYDROFOLATE SYNTHASE, CYTOPLASMIC-RELATED"/>
    <property type="match status" value="1"/>
</dbReference>
<name>A0A223S341_9ACTN</name>
<gene>
    <name evidence="14" type="ORF">CDO52_06885</name>
</gene>
<protein>
    <submittedName>
        <fullName evidence="14">Uncharacterized protein</fullName>
    </submittedName>
</protein>
<evidence type="ECO:0000256" key="8">
    <source>
        <dbReference type="ARBA" id="ARBA00023102"/>
    </source>
</evidence>
<evidence type="ECO:0000313" key="14">
    <source>
        <dbReference type="EMBL" id="ASU82544.1"/>
    </source>
</evidence>